<dbReference type="EMBL" id="BAAAUT010000111">
    <property type="protein sequence ID" value="GAA3167456.1"/>
    <property type="molecule type" value="Genomic_DNA"/>
</dbReference>
<accession>A0ABP6P4X4</accession>
<feature type="transmembrane region" description="Helical" evidence="1">
    <location>
        <begin position="25"/>
        <end position="43"/>
    </location>
</feature>
<organism evidence="2 3">
    <name type="scientific">Planomonospora alba</name>
    <dbReference type="NCBI Taxonomy" id="161354"/>
    <lineage>
        <taxon>Bacteria</taxon>
        <taxon>Bacillati</taxon>
        <taxon>Actinomycetota</taxon>
        <taxon>Actinomycetes</taxon>
        <taxon>Streptosporangiales</taxon>
        <taxon>Streptosporangiaceae</taxon>
        <taxon>Planomonospora</taxon>
    </lineage>
</organism>
<feature type="transmembrane region" description="Helical" evidence="1">
    <location>
        <begin position="393"/>
        <end position="411"/>
    </location>
</feature>
<feature type="transmembrane region" description="Helical" evidence="1">
    <location>
        <begin position="204"/>
        <end position="223"/>
    </location>
</feature>
<feature type="transmembrane region" description="Helical" evidence="1">
    <location>
        <begin position="109"/>
        <end position="129"/>
    </location>
</feature>
<keyword evidence="1" id="KW-1133">Transmembrane helix</keyword>
<evidence type="ECO:0000256" key="1">
    <source>
        <dbReference type="SAM" id="Phobius"/>
    </source>
</evidence>
<feature type="transmembrane region" description="Helical" evidence="1">
    <location>
        <begin position="338"/>
        <end position="357"/>
    </location>
</feature>
<name>A0ABP6P4X4_9ACTN</name>
<keyword evidence="1" id="KW-0812">Transmembrane</keyword>
<comment type="caution">
    <text evidence="2">The sequence shown here is derived from an EMBL/GenBank/DDBJ whole genome shotgun (WGS) entry which is preliminary data.</text>
</comment>
<sequence>MREDAPGRAPASPAAYSLPLHTLRILGSCALSLLLWFSAGRAVRAALMWAGTELAHGDHRQVRLVVTTLVFTLIVLTELVVCVGMLHAARGALREIRARRAEGEADETLSGALNRAALLFAAIYVAWGFHREDAREFVSLDAMKRIDQDLQGALAGAEGEAGTILVGLDVRVSAAVAVAAYLLRTLFGWWHANGRVRGSGLLTAFFELGFALYGANALFAFAAERSDWLEDRAAVAALKGLLADLAEALPWWKEFWEAVAQVWPLLMEALVEPLTWLAVAALVYGAFVGDTRAVVRGTGLEAAAGRVERTHPLTRSALTGATAGVRDRWVPPVHAFRLVTRGGAALLGLFCLCHVALRVGADYADRGVRALVGSDFPFFWALFGGPVDFVRELVVGVLTVCLLAAAFDIAATRSRASGRALTG</sequence>
<feature type="transmembrane region" description="Helical" evidence="1">
    <location>
        <begin position="172"/>
        <end position="192"/>
    </location>
</feature>
<evidence type="ECO:0000313" key="2">
    <source>
        <dbReference type="EMBL" id="GAA3167456.1"/>
    </source>
</evidence>
<keyword evidence="3" id="KW-1185">Reference proteome</keyword>
<keyword evidence="1" id="KW-0472">Membrane</keyword>
<feature type="transmembrane region" description="Helical" evidence="1">
    <location>
        <begin position="64"/>
        <end position="89"/>
    </location>
</feature>
<protein>
    <submittedName>
        <fullName evidence="2">Uncharacterized protein</fullName>
    </submittedName>
</protein>
<reference evidence="3" key="1">
    <citation type="journal article" date="2019" name="Int. J. Syst. Evol. Microbiol.">
        <title>The Global Catalogue of Microorganisms (GCM) 10K type strain sequencing project: providing services to taxonomists for standard genome sequencing and annotation.</title>
        <authorList>
            <consortium name="The Broad Institute Genomics Platform"/>
            <consortium name="The Broad Institute Genome Sequencing Center for Infectious Disease"/>
            <person name="Wu L."/>
            <person name="Ma J."/>
        </authorList>
    </citation>
    <scope>NUCLEOTIDE SEQUENCE [LARGE SCALE GENOMIC DNA]</scope>
    <source>
        <strain evidence="3">JCM 9373</strain>
    </source>
</reference>
<dbReference type="Proteomes" id="UP001500320">
    <property type="component" value="Unassembled WGS sequence"/>
</dbReference>
<evidence type="ECO:0000313" key="3">
    <source>
        <dbReference type="Proteomes" id="UP001500320"/>
    </source>
</evidence>
<gene>
    <name evidence="2" type="ORF">GCM10010466_67600</name>
</gene>
<proteinExistence type="predicted"/>